<evidence type="ECO:0000313" key="2">
    <source>
        <dbReference type="EMBL" id="KAG0497367.1"/>
    </source>
</evidence>
<reference evidence="4 5" key="1">
    <citation type="journal article" date="2020" name="Nat. Food">
        <title>A phased Vanilla planifolia genome enables genetic improvement of flavour and production.</title>
        <authorList>
            <person name="Hasing T."/>
            <person name="Tang H."/>
            <person name="Brym M."/>
            <person name="Khazi F."/>
            <person name="Huang T."/>
            <person name="Chambers A.H."/>
        </authorList>
    </citation>
    <scope>NUCLEOTIDE SEQUENCE [LARGE SCALE GENOMIC DNA]</scope>
    <source>
        <tissue evidence="3">Leaf</tissue>
    </source>
</reference>
<dbReference type="PANTHER" id="PTHR33701">
    <property type="entry name" value="TRANSMEMBRANE PROTEIN"/>
    <property type="match status" value="1"/>
</dbReference>
<evidence type="ECO:0000313" key="3">
    <source>
        <dbReference type="EMBL" id="KAG0501775.1"/>
    </source>
</evidence>
<dbReference type="Proteomes" id="UP000639772">
    <property type="component" value="Chromosome 1"/>
</dbReference>
<feature type="compositionally biased region" description="Polar residues" evidence="1">
    <location>
        <begin position="223"/>
        <end position="245"/>
    </location>
</feature>
<dbReference type="OrthoDB" id="1939754at2759"/>
<dbReference type="Proteomes" id="UP000636800">
    <property type="component" value="Chromosome 1"/>
</dbReference>
<evidence type="ECO:0000256" key="1">
    <source>
        <dbReference type="SAM" id="MobiDB-lite"/>
    </source>
</evidence>
<feature type="region of interest" description="Disordered" evidence="1">
    <location>
        <begin position="223"/>
        <end position="248"/>
    </location>
</feature>
<dbReference type="PANTHER" id="PTHR33701:SF3">
    <property type="entry name" value="TRANSCRIPTIONAL REGULATOR ATRX"/>
    <property type="match status" value="1"/>
</dbReference>
<comment type="caution">
    <text evidence="3">The sequence shown here is derived from an EMBL/GenBank/DDBJ whole genome shotgun (WGS) entry which is preliminary data.</text>
</comment>
<organism evidence="3 5">
    <name type="scientific">Vanilla planifolia</name>
    <name type="common">Vanilla</name>
    <dbReference type="NCBI Taxonomy" id="51239"/>
    <lineage>
        <taxon>Eukaryota</taxon>
        <taxon>Viridiplantae</taxon>
        <taxon>Streptophyta</taxon>
        <taxon>Embryophyta</taxon>
        <taxon>Tracheophyta</taxon>
        <taxon>Spermatophyta</taxon>
        <taxon>Magnoliopsida</taxon>
        <taxon>Liliopsida</taxon>
        <taxon>Asparagales</taxon>
        <taxon>Orchidaceae</taxon>
        <taxon>Vanilloideae</taxon>
        <taxon>Vanilleae</taxon>
        <taxon>Vanilla</taxon>
    </lineage>
</organism>
<proteinExistence type="predicted"/>
<accession>A0A835VLS6</accession>
<protein>
    <submittedName>
        <fullName evidence="3">Uncharacterized protein</fullName>
    </submittedName>
</protein>
<dbReference type="EMBL" id="JADCNL010000001">
    <property type="protein sequence ID" value="KAG0497367.1"/>
    <property type="molecule type" value="Genomic_DNA"/>
</dbReference>
<name>A0A835VLS6_VANPL</name>
<keyword evidence="4" id="KW-1185">Reference proteome</keyword>
<evidence type="ECO:0000313" key="4">
    <source>
        <dbReference type="Proteomes" id="UP000636800"/>
    </source>
</evidence>
<gene>
    <name evidence="3" type="ORF">HPP92_001847</name>
    <name evidence="2" type="ORF">HPP92_002058</name>
</gene>
<dbReference type="AlphaFoldDB" id="A0A835VLS6"/>
<sequence>MIKMEKTTMLRMGKMMVWESTFEQQAQLIGQFQAMENAQREWEEKFNESKISMQDNQNGIPVDNSSIHVSRIHQHEDEKSFVKDVGFTEDEKSGICGNCETLSKREISSDKFLSPDMMSTSLSRCMNGFSGLANEAVNQQNGAAAVNEIGTVHELFTFSPLDGPELTSKGKVGPIFEKPNTGSLSNLKLLDVSEHGVQMIIPREKPKIWKELSKHLSQPHSLAEQRFTNVNVDDSRSTQSSSLPLQESRKDLHGLVYQKTNAIRRSNSKVNNPDGQLMLRNLSKHLPMVHEKVSDPEFTEVKELSLLSSKRTSRNLGSVLQSLQQARSSIKRELAKQPSLGQGTLVIAQPSNSPVKHNPSLKALDLPIGPPGLFTLPTDSVSPAQYSGVNFHGSGLRLTATRADIDLMTSLPSSINKEYFDRLPSASYRYQALTDRDYVGDPYTSNPDMDGISKFHRRNTTIDSGSHVGTIKDYFDRNSSSSFSASSPHEFPHCYSNLSTNRFAFQNELTKSSSDWRSRVPYNDRHSYGQHYTSLS</sequence>
<dbReference type="EMBL" id="JADCNM010000001">
    <property type="protein sequence ID" value="KAG0501775.1"/>
    <property type="molecule type" value="Genomic_DNA"/>
</dbReference>
<evidence type="ECO:0000313" key="5">
    <source>
        <dbReference type="Proteomes" id="UP000639772"/>
    </source>
</evidence>